<dbReference type="PANTHER" id="PTHR32108">
    <property type="entry name" value="DNA-DIRECTED RNA POLYMERASE SUBUNIT ALPHA"/>
    <property type="match status" value="1"/>
</dbReference>
<protein>
    <recommendedName>
        <fullName evidence="2">Retrotransposon gag domain-containing protein</fullName>
    </recommendedName>
</protein>
<proteinExistence type="predicted"/>
<keyword evidence="3" id="KW-1185">Reference proteome</keyword>
<dbReference type="PANTHER" id="PTHR32108:SF5">
    <property type="entry name" value="DYNACTIN SUBUNIT 1-LIKE"/>
    <property type="match status" value="1"/>
</dbReference>
<dbReference type="GeneID" id="107930475"/>
<gene>
    <name evidence="4" type="primary">LOC107930475</name>
</gene>
<dbReference type="Proteomes" id="UP000818029">
    <property type="component" value="Chromosome A08"/>
</dbReference>
<evidence type="ECO:0000313" key="3">
    <source>
        <dbReference type="Proteomes" id="UP000818029"/>
    </source>
</evidence>
<reference evidence="4" key="2">
    <citation type="submission" date="2025-08" db="UniProtKB">
        <authorList>
            <consortium name="RefSeq"/>
        </authorList>
    </citation>
    <scope>IDENTIFICATION</scope>
</reference>
<feature type="region of interest" description="Disordered" evidence="1">
    <location>
        <begin position="294"/>
        <end position="341"/>
    </location>
</feature>
<evidence type="ECO:0000256" key="1">
    <source>
        <dbReference type="SAM" id="MobiDB-lite"/>
    </source>
</evidence>
<feature type="compositionally biased region" description="Polar residues" evidence="1">
    <location>
        <begin position="327"/>
        <end position="338"/>
    </location>
</feature>
<evidence type="ECO:0000259" key="2">
    <source>
        <dbReference type="Pfam" id="PF03732"/>
    </source>
</evidence>
<feature type="region of interest" description="Disordered" evidence="1">
    <location>
        <begin position="1"/>
        <end position="59"/>
    </location>
</feature>
<sequence length="931" mass="105994">MAEMAQLLRATDKGKAPMAITGEESEDHPPGFTLPHVPLQTEAPPRRPSVTLRPQHGPVDAGIPVNFPSGSGNNLGDSPINLITFDLDMMERERMATKSSKLLEDRCRWLEEKFKVLESADGHHGVDAKELSLVPNLVLPHKFKMPEFEKYNGTTCPEAHIKMFCRRMTRYVNNDQLLIHCFQDSLVGAAARWYNQLSRARINSWRDFAQAFMQQYNHVTDMTPDRITLQNMEKKLNENLRQYAQRWKEVAMQVQPPLLEKEITITTKSFADIVMAGEMIENAIRGDKIEGEAVKRSAPRRKDNEVNNTSSFNSKAITVGQPKVTAVGQQGSQRQESGTSHERMQFTPILVMYRELYQSLYNAHAFVPFHLKPLQPPHPKWYDANARCEYHAGISGHSIENCTGFKKAVERLIKMGVVKFDSTTNTENPFPNHDNQGVNAIGEASERRIKENVTEVRMPMKVIWEKMMKRGIITSRKEREKMENYCEFHGEEGHETQNCEEFRALVQGFIDNKEQQIFEGNNEVGTPAVPKVIIHKPTPFPYKDSKRVPWNYDCSVTVLKEKNIASASKDVQVECSHTQSEKRYDTGGVRVEPTKTKGVEVEKEKETEVPINELVNEEEAKEFLKLLKHSEYSVVEQLRKQLARISVLALLLSSEVHKEALMKVLNETYVTHDISVNKLDRLVNNISADNFIYFNDNEIPPGGRGSTKALHITTRCKGYTLPSALVDNGSALNVLPLSTLNRLSIDDSHIKTCQNVVRAFDGTERKVMGRIDILLEIGLNMYEVGFLAMDTLSRSSALVVAPEIEISDRWTVNNHQCGGGNYSRSHYAKDSKSFEDGSTNDGRKGIQIPKLIAKKDRFGLGFKPDYKQRRRDIEKRQEKRRARLDGREVGWELITFPPISKTFISRLMLHTTKDWSKGILRVFALMNREAL</sequence>
<organism evidence="3 4">
    <name type="scientific">Gossypium hirsutum</name>
    <name type="common">Upland cotton</name>
    <name type="synonym">Gossypium mexicanum</name>
    <dbReference type="NCBI Taxonomy" id="3635"/>
    <lineage>
        <taxon>Eukaryota</taxon>
        <taxon>Viridiplantae</taxon>
        <taxon>Streptophyta</taxon>
        <taxon>Embryophyta</taxon>
        <taxon>Tracheophyta</taxon>
        <taxon>Spermatophyta</taxon>
        <taxon>Magnoliopsida</taxon>
        <taxon>eudicotyledons</taxon>
        <taxon>Gunneridae</taxon>
        <taxon>Pentapetalae</taxon>
        <taxon>rosids</taxon>
        <taxon>malvids</taxon>
        <taxon>Malvales</taxon>
        <taxon>Malvaceae</taxon>
        <taxon>Malvoideae</taxon>
        <taxon>Gossypium</taxon>
    </lineage>
</organism>
<dbReference type="Pfam" id="PF03732">
    <property type="entry name" value="Retrotrans_gag"/>
    <property type="match status" value="1"/>
</dbReference>
<feature type="compositionally biased region" description="Basic and acidic residues" evidence="1">
    <location>
        <begin position="294"/>
        <end position="305"/>
    </location>
</feature>
<feature type="compositionally biased region" description="Polar residues" evidence="1">
    <location>
        <begin position="306"/>
        <end position="316"/>
    </location>
</feature>
<name>A0ABM2YJ91_GOSHI</name>
<accession>A0ABM2YJ91</accession>
<dbReference type="RefSeq" id="XP_040930623.1">
    <property type="nucleotide sequence ID" value="XM_041074689.1"/>
</dbReference>
<feature type="domain" description="Retrotransposon gag" evidence="2">
    <location>
        <begin position="185"/>
        <end position="259"/>
    </location>
</feature>
<dbReference type="InterPro" id="IPR005162">
    <property type="entry name" value="Retrotrans_gag_dom"/>
</dbReference>
<evidence type="ECO:0000313" key="4">
    <source>
        <dbReference type="RefSeq" id="XP_040930623.1"/>
    </source>
</evidence>
<reference evidence="3" key="1">
    <citation type="journal article" date="2020" name="Nat. Genet.">
        <title>Genomic diversifications of five Gossypium allopolyploid species and their impact on cotton improvement.</title>
        <authorList>
            <person name="Chen Z.J."/>
            <person name="Sreedasyam A."/>
            <person name="Ando A."/>
            <person name="Song Q."/>
            <person name="De Santiago L.M."/>
            <person name="Hulse-Kemp A.M."/>
            <person name="Ding M."/>
            <person name="Ye W."/>
            <person name="Kirkbride R.C."/>
            <person name="Jenkins J."/>
            <person name="Plott C."/>
            <person name="Lovell J."/>
            <person name="Lin Y.M."/>
            <person name="Vaughn R."/>
            <person name="Liu B."/>
            <person name="Simpson S."/>
            <person name="Scheffler B.E."/>
            <person name="Wen L."/>
            <person name="Saski C.A."/>
            <person name="Grover C.E."/>
            <person name="Hu G."/>
            <person name="Conover J.L."/>
            <person name="Carlson J.W."/>
            <person name="Shu S."/>
            <person name="Boston L.B."/>
            <person name="Williams M."/>
            <person name="Peterson D.G."/>
            <person name="McGee K."/>
            <person name="Jones D.C."/>
            <person name="Wendel J.F."/>
            <person name="Stelly D.M."/>
            <person name="Grimwood J."/>
            <person name="Schmutz J."/>
        </authorList>
    </citation>
    <scope>NUCLEOTIDE SEQUENCE [LARGE SCALE GENOMIC DNA]</scope>
    <source>
        <strain evidence="3">cv. TM-1</strain>
    </source>
</reference>